<sequence length="62" mass="7116">MKQLFNHIISFQWRCLLAIELDITAICLESDCLIVINTILGHQGENSINGQLTKDISEEEWN</sequence>
<feature type="chain" id="PRO_5015187040" description="RNase H type-1 domain-containing protein" evidence="1">
    <location>
        <begin position="19"/>
        <end position="62"/>
    </location>
</feature>
<feature type="signal peptide" evidence="1">
    <location>
        <begin position="1"/>
        <end position="18"/>
    </location>
</feature>
<reference evidence="2" key="1">
    <citation type="submission" date="2018-02" db="EMBL/GenBank/DDBJ databases">
        <title>Rhizophora mucronata_Transcriptome.</title>
        <authorList>
            <person name="Meera S.P."/>
            <person name="Sreeshan A."/>
            <person name="Augustine A."/>
        </authorList>
    </citation>
    <scope>NUCLEOTIDE SEQUENCE</scope>
    <source>
        <tissue evidence="2">Leaf</tissue>
    </source>
</reference>
<name>A0A2P2J4H8_RHIMU</name>
<dbReference type="EMBL" id="GGEC01007899">
    <property type="protein sequence ID" value="MBW88382.1"/>
    <property type="molecule type" value="Transcribed_RNA"/>
</dbReference>
<dbReference type="AlphaFoldDB" id="A0A2P2J4H8"/>
<proteinExistence type="predicted"/>
<evidence type="ECO:0000313" key="2">
    <source>
        <dbReference type="EMBL" id="MBW88382.1"/>
    </source>
</evidence>
<evidence type="ECO:0008006" key="3">
    <source>
        <dbReference type="Google" id="ProtNLM"/>
    </source>
</evidence>
<keyword evidence="1" id="KW-0732">Signal</keyword>
<protein>
    <recommendedName>
        <fullName evidence="3">RNase H type-1 domain-containing protein</fullName>
    </recommendedName>
</protein>
<accession>A0A2P2J4H8</accession>
<organism evidence="2">
    <name type="scientific">Rhizophora mucronata</name>
    <name type="common">Asiatic mangrove</name>
    <dbReference type="NCBI Taxonomy" id="61149"/>
    <lineage>
        <taxon>Eukaryota</taxon>
        <taxon>Viridiplantae</taxon>
        <taxon>Streptophyta</taxon>
        <taxon>Embryophyta</taxon>
        <taxon>Tracheophyta</taxon>
        <taxon>Spermatophyta</taxon>
        <taxon>Magnoliopsida</taxon>
        <taxon>eudicotyledons</taxon>
        <taxon>Gunneridae</taxon>
        <taxon>Pentapetalae</taxon>
        <taxon>rosids</taxon>
        <taxon>fabids</taxon>
        <taxon>Malpighiales</taxon>
        <taxon>Rhizophoraceae</taxon>
        <taxon>Rhizophora</taxon>
    </lineage>
</organism>
<evidence type="ECO:0000256" key="1">
    <source>
        <dbReference type="SAM" id="SignalP"/>
    </source>
</evidence>